<evidence type="ECO:0000313" key="3">
    <source>
        <dbReference type="EMBL" id="UGS39213.1"/>
    </source>
</evidence>
<reference evidence="3" key="1">
    <citation type="journal article" date="2022" name="Int. J. Syst. Evol. Microbiol.">
        <title>Pseudomonas aegrilactucae sp. nov. and Pseudomonas morbosilactucae sp. nov., pathogens causing bacterial rot of lettuce in Japan.</title>
        <authorList>
            <person name="Sawada H."/>
            <person name="Fujikawa T."/>
            <person name="Satou M."/>
        </authorList>
    </citation>
    <scope>NUCLEOTIDE SEQUENCE</scope>
    <source>
        <strain evidence="3">0166_1</strain>
    </source>
</reference>
<evidence type="ECO:0000313" key="4">
    <source>
        <dbReference type="Proteomes" id="UP001162834"/>
    </source>
</evidence>
<feature type="region of interest" description="Disordered" evidence="1">
    <location>
        <begin position="431"/>
        <end position="455"/>
    </location>
</feature>
<dbReference type="PANTHER" id="PTHR13847:SF285">
    <property type="entry name" value="FAD DEPENDENT OXIDOREDUCTASE DOMAIN-CONTAINING PROTEIN"/>
    <property type="match status" value="1"/>
</dbReference>
<organism evidence="3 4">
    <name type="scientific">Capillimicrobium parvum</name>
    <dbReference type="NCBI Taxonomy" id="2884022"/>
    <lineage>
        <taxon>Bacteria</taxon>
        <taxon>Bacillati</taxon>
        <taxon>Actinomycetota</taxon>
        <taxon>Thermoleophilia</taxon>
        <taxon>Solirubrobacterales</taxon>
        <taxon>Capillimicrobiaceae</taxon>
        <taxon>Capillimicrobium</taxon>
    </lineage>
</organism>
<dbReference type="Pfam" id="PF01266">
    <property type="entry name" value="DAO"/>
    <property type="match status" value="1"/>
</dbReference>
<dbReference type="GO" id="GO:0005737">
    <property type="term" value="C:cytoplasm"/>
    <property type="evidence" value="ECO:0007669"/>
    <property type="project" value="TreeGrafter"/>
</dbReference>
<dbReference type="AlphaFoldDB" id="A0A9E6Y3K8"/>
<protein>
    <submittedName>
        <fullName evidence="3">Gamma-glutamylputrescine oxidoreductase</fullName>
        <ecNumber evidence="3">1.4.3.-</ecNumber>
    </submittedName>
</protein>
<keyword evidence="4" id="KW-1185">Reference proteome</keyword>
<dbReference type="SUPFAM" id="SSF51905">
    <property type="entry name" value="FAD/NAD(P)-binding domain"/>
    <property type="match status" value="1"/>
</dbReference>
<gene>
    <name evidence="3" type="primary">puuB_5</name>
    <name evidence="3" type="ORF">DSM104329_05645</name>
</gene>
<dbReference type="Gene3D" id="3.30.9.10">
    <property type="entry name" value="D-Amino Acid Oxidase, subunit A, domain 2"/>
    <property type="match status" value="1"/>
</dbReference>
<dbReference type="Proteomes" id="UP001162834">
    <property type="component" value="Chromosome"/>
</dbReference>
<dbReference type="EC" id="1.4.3.-" evidence="3"/>
<dbReference type="KEGG" id="sbae:DSM104329_05645"/>
<evidence type="ECO:0000259" key="2">
    <source>
        <dbReference type="Pfam" id="PF01266"/>
    </source>
</evidence>
<dbReference type="PANTHER" id="PTHR13847">
    <property type="entry name" value="SARCOSINE DEHYDROGENASE-RELATED"/>
    <property type="match status" value="1"/>
</dbReference>
<feature type="domain" description="FAD dependent oxidoreductase" evidence="2">
    <location>
        <begin position="27"/>
        <end position="390"/>
    </location>
</feature>
<dbReference type="GO" id="GO:0016491">
    <property type="term" value="F:oxidoreductase activity"/>
    <property type="evidence" value="ECO:0007669"/>
    <property type="project" value="UniProtKB-KW"/>
</dbReference>
<keyword evidence="3" id="KW-0560">Oxidoreductase</keyword>
<dbReference type="RefSeq" id="WP_259313217.1">
    <property type="nucleotide sequence ID" value="NZ_CP087164.1"/>
</dbReference>
<dbReference type="InterPro" id="IPR006076">
    <property type="entry name" value="FAD-dep_OxRdtase"/>
</dbReference>
<dbReference type="Gene3D" id="3.50.50.60">
    <property type="entry name" value="FAD/NAD(P)-binding domain"/>
    <property type="match status" value="1"/>
</dbReference>
<sequence>MAHSLWMDTLAEPVVPRPAVSGDVMCDVAVVGAGFIGLWTAYSLVRADPSLRVVVVEAQHAGYGAAGRNAGFVSAGISGEARAYAPRGGMDGVVRAERAMVEAVDEVGRVVAEEDIDCGWVKSGSLRIATSRPQLERLHAGIDGRRARGLGEGDMWMLSAREVGERVRIPGVLGGAFTPHCARVHPGRLVRGLAAACVRRGVTLHEGSPARLVEGRRVVCPGGTVRAEMVVRATESYTVRLPGRRRAYLPVFSHMLATEPLPGDVWARIGWAGCEPVADQRHLFAYGQRTVDGRIAMGGRGAPYRPGSRIRVADEVRPAVLARIEEALRRWFPAAAGAAITHRWGGPLAIPRDWSMSIGCDRAAGLAWAGGLSGHGIVAANVCGRTLADLIRGERTPLTALPWVGHASPPWEPEPLRMLGARGVAAVLASADRDEDATQRPARRAKLVARWTPGR</sequence>
<proteinExistence type="predicted"/>
<accession>A0A9E6Y3K8</accession>
<dbReference type="EMBL" id="CP087164">
    <property type="protein sequence ID" value="UGS39213.1"/>
    <property type="molecule type" value="Genomic_DNA"/>
</dbReference>
<evidence type="ECO:0000256" key="1">
    <source>
        <dbReference type="SAM" id="MobiDB-lite"/>
    </source>
</evidence>
<name>A0A9E6Y3K8_9ACTN</name>
<dbReference type="InterPro" id="IPR036188">
    <property type="entry name" value="FAD/NAD-bd_sf"/>
</dbReference>